<dbReference type="EMBL" id="JAPDIA010000008">
    <property type="protein sequence ID" value="MDG0813566.1"/>
    <property type="molecule type" value="Genomic_DNA"/>
</dbReference>
<organism evidence="1 2">
    <name type="scientific">Cohnella rhizosphaerae</name>
    <dbReference type="NCBI Taxonomy" id="1457232"/>
    <lineage>
        <taxon>Bacteria</taxon>
        <taxon>Bacillati</taxon>
        <taxon>Bacillota</taxon>
        <taxon>Bacilli</taxon>
        <taxon>Bacillales</taxon>
        <taxon>Paenibacillaceae</taxon>
        <taxon>Cohnella</taxon>
    </lineage>
</organism>
<comment type="caution">
    <text evidence="1">The sequence shown here is derived from an EMBL/GenBank/DDBJ whole genome shotgun (WGS) entry which is preliminary data.</text>
</comment>
<gene>
    <name evidence="1" type="ORF">OMP40_32940</name>
</gene>
<keyword evidence="2" id="KW-1185">Reference proteome</keyword>
<dbReference type="Proteomes" id="UP001153404">
    <property type="component" value="Unassembled WGS sequence"/>
</dbReference>
<accession>A0A9X4QVN7</accession>
<reference evidence="1" key="1">
    <citation type="submission" date="2022-10" db="EMBL/GenBank/DDBJ databases">
        <title>Comparative genomic analysis of Cohnella hashimotonis sp. nov., isolated from the International Space Station.</title>
        <authorList>
            <person name="Simpson A."/>
            <person name="Venkateswaran K."/>
        </authorList>
    </citation>
    <scope>NUCLEOTIDE SEQUENCE</scope>
    <source>
        <strain evidence="1">DSM 28161</strain>
    </source>
</reference>
<evidence type="ECO:0000313" key="2">
    <source>
        <dbReference type="Proteomes" id="UP001153404"/>
    </source>
</evidence>
<dbReference type="AlphaFoldDB" id="A0A9X4QVN7"/>
<evidence type="ECO:0000313" key="1">
    <source>
        <dbReference type="EMBL" id="MDG0813566.1"/>
    </source>
</evidence>
<name>A0A9X4QVN7_9BACL</name>
<dbReference type="Pfam" id="PF13552">
    <property type="entry name" value="DUF4127"/>
    <property type="match status" value="1"/>
</dbReference>
<dbReference type="InterPro" id="IPR025394">
    <property type="entry name" value="DUF4127"/>
</dbReference>
<protein>
    <submittedName>
        <fullName evidence="1">DUF4127 family protein</fullName>
    </submittedName>
</protein>
<proteinExistence type="predicted"/>
<sequence length="369" mass="41167">MLRRIPPEVVAEFDERRRTNAVVNEAAIDLVREGIVDHLTIPLDDNAEYGFTAMEQRRLKLKVVSSKLSHAVSIYPGADEIGCTLLARAFTEAKQFRPGVFVRYSASKGPFVIPKYEDRSLQESIKSHLHEAGALFADHAGDADAVLMVHAPAVDGTAAAEVDTPYEERHRSYSSEANLSSFADAIAYYADRGKVVALADVALSNGADFALMDLLAARRLIPRLNSYAAWNTSGNSLGTVIAHTVIEAYYRGEGQREDNAERRRRSRWNLMYRLLDDWGYQANVRTQVCLAELPRLGADYFNLTHVKAKVEGIIEDGMNAFIRESIRPLFGRSYAVSKVDLSWERMFELSFTLIEQEEEAELSASGAVQ</sequence>